<dbReference type="CDD" id="cd21552">
    <property type="entry name" value="VEFS-box_ctSUZ12-like"/>
    <property type="match status" value="1"/>
</dbReference>
<keyword evidence="4" id="KW-0862">Zinc</keyword>
<dbReference type="InterPro" id="IPR011011">
    <property type="entry name" value="Znf_FYVE_PHD"/>
</dbReference>
<dbReference type="GO" id="GO:0031490">
    <property type="term" value="F:chromatin DNA binding"/>
    <property type="evidence" value="ECO:0007669"/>
    <property type="project" value="TreeGrafter"/>
</dbReference>
<keyword evidence="3" id="KW-0863">Zinc-finger</keyword>
<reference evidence="9" key="1">
    <citation type="submission" date="2023-06" db="EMBL/GenBank/DDBJ databases">
        <title>Genome-scale phylogeny and comparative genomics of the fungal order Sordariales.</title>
        <authorList>
            <consortium name="Lawrence Berkeley National Laboratory"/>
            <person name="Hensen N."/>
            <person name="Bonometti L."/>
            <person name="Westerberg I."/>
            <person name="Brannstrom I.O."/>
            <person name="Guillou S."/>
            <person name="Cros-Aarteil S."/>
            <person name="Calhoun S."/>
            <person name="Haridas S."/>
            <person name="Kuo A."/>
            <person name="Mondo S."/>
            <person name="Pangilinan J."/>
            <person name="Riley R."/>
            <person name="Labutti K."/>
            <person name="Andreopoulos B."/>
            <person name="Lipzen A."/>
            <person name="Chen C."/>
            <person name="Yanf M."/>
            <person name="Daum C."/>
            <person name="Ng V."/>
            <person name="Clum A."/>
            <person name="Steindorff A."/>
            <person name="Ohm R."/>
            <person name="Martin F."/>
            <person name="Silar P."/>
            <person name="Natvig D."/>
            <person name="Lalanne C."/>
            <person name="Gautier V."/>
            <person name="Ament-Velasquez S.L."/>
            <person name="Kruys A."/>
            <person name="Hutchinson M.I."/>
            <person name="Powell A.J."/>
            <person name="Barry K."/>
            <person name="Miller A.N."/>
            <person name="Grigoriev I.V."/>
            <person name="Debuchy R."/>
            <person name="Gladieux P."/>
            <person name="Thoren M.H."/>
            <person name="Johannesson H."/>
        </authorList>
    </citation>
    <scope>NUCLEOTIDE SEQUENCE</scope>
    <source>
        <strain evidence="9">SMH4607-1</strain>
    </source>
</reference>
<dbReference type="GO" id="GO:0008270">
    <property type="term" value="F:zinc ion binding"/>
    <property type="evidence" value="ECO:0007669"/>
    <property type="project" value="UniProtKB-KW"/>
</dbReference>
<keyword evidence="6" id="KW-0804">Transcription</keyword>
<accession>A0AA39ZWV7</accession>
<dbReference type="CDD" id="cd15489">
    <property type="entry name" value="PHD_SF"/>
    <property type="match status" value="1"/>
</dbReference>
<dbReference type="AlphaFoldDB" id="A0AA39ZWV7"/>
<dbReference type="InterPro" id="IPR013083">
    <property type="entry name" value="Znf_RING/FYVE/PHD"/>
</dbReference>
<proteinExistence type="inferred from homology"/>
<evidence type="ECO:0000256" key="3">
    <source>
        <dbReference type="ARBA" id="ARBA00022771"/>
    </source>
</evidence>
<evidence type="ECO:0000256" key="2">
    <source>
        <dbReference type="ARBA" id="ARBA00022723"/>
    </source>
</evidence>
<evidence type="ECO:0000313" key="9">
    <source>
        <dbReference type="EMBL" id="KAK0705134.1"/>
    </source>
</evidence>
<protein>
    <recommendedName>
        <fullName evidence="8">Polycomb protein VEFS-Box domain-containing protein</fullName>
    </recommendedName>
</protein>
<evidence type="ECO:0000256" key="7">
    <source>
        <dbReference type="SAM" id="MobiDB-lite"/>
    </source>
</evidence>
<feature type="region of interest" description="Disordered" evidence="7">
    <location>
        <begin position="325"/>
        <end position="378"/>
    </location>
</feature>
<dbReference type="PANTHER" id="PTHR22597">
    <property type="entry name" value="POLYCOMB GROUP PROTEIN"/>
    <property type="match status" value="1"/>
</dbReference>
<dbReference type="GO" id="GO:0016586">
    <property type="term" value="C:RSC-type complex"/>
    <property type="evidence" value="ECO:0007669"/>
    <property type="project" value="TreeGrafter"/>
</dbReference>
<evidence type="ECO:0000256" key="1">
    <source>
        <dbReference type="ARBA" id="ARBA00007416"/>
    </source>
</evidence>
<evidence type="ECO:0000313" key="10">
    <source>
        <dbReference type="Proteomes" id="UP001172102"/>
    </source>
</evidence>
<dbReference type="Proteomes" id="UP001172102">
    <property type="component" value="Unassembled WGS sequence"/>
</dbReference>
<dbReference type="Gene3D" id="3.30.40.10">
    <property type="entry name" value="Zinc/RING finger domain, C3HC4 (zinc finger)"/>
    <property type="match status" value="1"/>
</dbReference>
<dbReference type="Pfam" id="PF09733">
    <property type="entry name" value="VEFS-Box"/>
    <property type="match status" value="1"/>
</dbReference>
<sequence length="739" mass="82958">MTATNRRNRSLPYLHRNWIKATNHWDAKMGNKVSAPSRDSGDKSFDHDDQFQRAAKRRRLDNDYDGFPLHEGHAKAKRALRIEVLKICHKDSPRLKSGIMNGVVAPNVKDIAHVRARCKLTICSRQGGEQVVLHVDSQVCDLKIFKNPAASSAMARFASLAPFHIPEDKIYLERDDDAVFGLAKSYTVNIELESAGDPNWPPAGLVSVNDEDTFYNRGLPFRQWALTASIADIFHSRNRKEIRLKVKKHPQQDILTNFIMDIDVRWLTPISSQLVMRAQEKDILPSITVFDPNEPIQALVSSDANAVNGVDGANGIVNGVNGANDANGINGHHQEPPVNGDADGIASGHTSSMSLDQPEDLAEGELTPSRSRRTRAEINYNVKQMWNTAVGKETKKRRRHDEENGQVDEHTITYLLPPEQVQTERYGCLICGAENDRLSQLRAHYLSHPQYDFRFEVRPKGGCCVSVTHSAQNDGAPLRPKIYQLGLPVKPLDLDKYVEGDESWITSRLGPEDGREVEGNFPPAKAAPKLAPKRMRKKVFVPNIKQPLFDPLSKVQLIPGAEVRQYPVEDAWLLRKHRDNLQDFLDVEPGEKEYMQEWDAYVLKKHISSDHFLPRAFLGFVKQKASWIVATRSRSEEFSKHVSMLLARRAINEAAIIEATQRINDARVDKEGTKEVVAPTPARPKSAADCTACGKPVPVPAMLVCANKQCKSRLYHDTCVENMEVAVQTETNWLCGKCL</sequence>
<comment type="similarity">
    <text evidence="1">Belongs to the VEFS (VRN2-EMF2-FIS2-SU(Z)12) family.</text>
</comment>
<dbReference type="InterPro" id="IPR019135">
    <property type="entry name" value="Polycomb_protein_VEFS-Box"/>
</dbReference>
<keyword evidence="2" id="KW-0479">Metal-binding</keyword>
<evidence type="ECO:0000256" key="6">
    <source>
        <dbReference type="ARBA" id="ARBA00023163"/>
    </source>
</evidence>
<keyword evidence="10" id="KW-1185">Reference proteome</keyword>
<gene>
    <name evidence="9" type="ORF">B0H67DRAFT_649498</name>
</gene>
<organism evidence="9 10">
    <name type="scientific">Lasiosphaeris hirsuta</name>
    <dbReference type="NCBI Taxonomy" id="260670"/>
    <lineage>
        <taxon>Eukaryota</taxon>
        <taxon>Fungi</taxon>
        <taxon>Dikarya</taxon>
        <taxon>Ascomycota</taxon>
        <taxon>Pezizomycotina</taxon>
        <taxon>Sordariomycetes</taxon>
        <taxon>Sordariomycetidae</taxon>
        <taxon>Sordariales</taxon>
        <taxon>Lasiosphaeriaceae</taxon>
        <taxon>Lasiosphaeris</taxon>
    </lineage>
</organism>
<dbReference type="EMBL" id="JAUKUA010000007">
    <property type="protein sequence ID" value="KAK0705134.1"/>
    <property type="molecule type" value="Genomic_DNA"/>
</dbReference>
<evidence type="ECO:0000259" key="8">
    <source>
        <dbReference type="Pfam" id="PF09733"/>
    </source>
</evidence>
<dbReference type="SUPFAM" id="SSF57903">
    <property type="entry name" value="FYVE/PHD zinc finger"/>
    <property type="match status" value="1"/>
</dbReference>
<dbReference type="PROSITE" id="PS01359">
    <property type="entry name" value="ZF_PHD_1"/>
    <property type="match status" value="1"/>
</dbReference>
<keyword evidence="5" id="KW-0805">Transcription regulation</keyword>
<comment type="caution">
    <text evidence="9">The sequence shown here is derived from an EMBL/GenBank/DDBJ whole genome shotgun (WGS) entry which is preliminary data.</text>
</comment>
<dbReference type="InterPro" id="IPR019786">
    <property type="entry name" value="Zinc_finger_PHD-type_CS"/>
</dbReference>
<dbReference type="PANTHER" id="PTHR22597:SF0">
    <property type="entry name" value="POLYCOMB PROTEIN SUZ12"/>
    <property type="match status" value="1"/>
</dbReference>
<evidence type="ECO:0000256" key="5">
    <source>
        <dbReference type="ARBA" id="ARBA00023015"/>
    </source>
</evidence>
<evidence type="ECO:0000256" key="4">
    <source>
        <dbReference type="ARBA" id="ARBA00022833"/>
    </source>
</evidence>
<name>A0AA39ZWV7_9PEZI</name>
<feature type="domain" description="Polycomb protein VEFS-Box" evidence="8">
    <location>
        <begin position="568"/>
        <end position="647"/>
    </location>
</feature>